<protein>
    <submittedName>
        <fullName evidence="1">Uncharacterized protein</fullName>
    </submittedName>
</protein>
<evidence type="ECO:0000313" key="1">
    <source>
        <dbReference type="EMBL" id="CAG6630107.1"/>
    </source>
</evidence>
<proteinExistence type="predicted"/>
<reference evidence="1" key="1">
    <citation type="submission" date="2021-05" db="EMBL/GenBank/DDBJ databases">
        <authorList>
            <person name="Alioto T."/>
            <person name="Alioto T."/>
            <person name="Gomez Garrido J."/>
        </authorList>
    </citation>
    <scope>NUCLEOTIDE SEQUENCE</scope>
</reference>
<name>A0A8D8VNP8_9HEMI</name>
<sequence>MEVVLSISYGQNAVVVFILKAPLNGHKGKAQAPLLHVRLGDVIAERNVQQTQVRTVGQEPEAHLLRYRPHSQQVHLFKATTILYERVQVLVQYTTQSHHEQFA</sequence>
<dbReference type="AlphaFoldDB" id="A0A8D8VNP8"/>
<dbReference type="EMBL" id="HBUF01072570">
    <property type="protein sequence ID" value="CAG6630107.1"/>
    <property type="molecule type" value="Transcribed_RNA"/>
</dbReference>
<organism evidence="1">
    <name type="scientific">Cacopsylla melanoneura</name>
    <dbReference type="NCBI Taxonomy" id="428564"/>
    <lineage>
        <taxon>Eukaryota</taxon>
        <taxon>Metazoa</taxon>
        <taxon>Ecdysozoa</taxon>
        <taxon>Arthropoda</taxon>
        <taxon>Hexapoda</taxon>
        <taxon>Insecta</taxon>
        <taxon>Pterygota</taxon>
        <taxon>Neoptera</taxon>
        <taxon>Paraneoptera</taxon>
        <taxon>Hemiptera</taxon>
        <taxon>Sternorrhyncha</taxon>
        <taxon>Psylloidea</taxon>
        <taxon>Psyllidae</taxon>
        <taxon>Psyllinae</taxon>
        <taxon>Cacopsylla</taxon>
    </lineage>
</organism>
<dbReference type="EMBL" id="HBUF01072571">
    <property type="protein sequence ID" value="CAG6630109.1"/>
    <property type="molecule type" value="Transcribed_RNA"/>
</dbReference>
<accession>A0A8D8VNP8</accession>